<proteinExistence type="predicted"/>
<accession>A0A914VRR2</accession>
<keyword evidence="1" id="KW-1185">Reference proteome</keyword>
<reference evidence="2" key="1">
    <citation type="submission" date="2022-11" db="UniProtKB">
        <authorList>
            <consortium name="WormBaseParasite"/>
        </authorList>
    </citation>
    <scope>IDENTIFICATION</scope>
</reference>
<dbReference type="Gene3D" id="1.10.287.70">
    <property type="match status" value="1"/>
</dbReference>
<dbReference type="Proteomes" id="UP000887566">
    <property type="component" value="Unplaced"/>
</dbReference>
<evidence type="ECO:0000313" key="2">
    <source>
        <dbReference type="WBParaSite" id="PSAMB.scaffold23772size411.g38997.t1"/>
    </source>
</evidence>
<name>A0A914VRR2_9BILA</name>
<organism evidence="1 2">
    <name type="scientific">Plectus sambesii</name>
    <dbReference type="NCBI Taxonomy" id="2011161"/>
    <lineage>
        <taxon>Eukaryota</taxon>
        <taxon>Metazoa</taxon>
        <taxon>Ecdysozoa</taxon>
        <taxon>Nematoda</taxon>
        <taxon>Chromadorea</taxon>
        <taxon>Plectida</taxon>
        <taxon>Plectina</taxon>
        <taxon>Plectoidea</taxon>
        <taxon>Plectidae</taxon>
        <taxon>Plectus</taxon>
    </lineage>
</organism>
<protein>
    <submittedName>
        <fullName evidence="2">Uncharacterized protein</fullName>
    </submittedName>
</protein>
<dbReference type="AlphaFoldDB" id="A0A914VRR2"/>
<dbReference type="WBParaSite" id="PSAMB.scaffold23772size411.g38997.t1">
    <property type="protein sequence ID" value="PSAMB.scaffold23772size411.g38997.t1"/>
    <property type="gene ID" value="PSAMB.scaffold23772size411.g38997"/>
</dbReference>
<evidence type="ECO:0000313" key="1">
    <source>
        <dbReference type="Proteomes" id="UP000887566"/>
    </source>
</evidence>
<sequence>MGAFMFRAIEYPEELKFQGHIANDTWQVVEDLYKFIDESEVIEEHEVKRKAHELLKWFEHQLVHAVNFEG</sequence>